<name>A0A6G0VRT6_APHCR</name>
<gene>
    <name evidence="3" type="ORF">FWK35_00029659</name>
</gene>
<dbReference type="Proteomes" id="UP000478052">
    <property type="component" value="Unassembled WGS sequence"/>
</dbReference>
<dbReference type="Gene3D" id="3.30.160.60">
    <property type="entry name" value="Classic Zinc Finger"/>
    <property type="match status" value="1"/>
</dbReference>
<keyword evidence="1" id="KW-0863">Zinc-finger</keyword>
<dbReference type="AlphaFoldDB" id="A0A6G0VRT6"/>
<reference evidence="3 4" key="1">
    <citation type="submission" date="2019-08" db="EMBL/GenBank/DDBJ databases">
        <title>Whole genome of Aphis craccivora.</title>
        <authorList>
            <person name="Voronova N.V."/>
            <person name="Shulinski R.S."/>
            <person name="Bandarenka Y.V."/>
            <person name="Zhorov D.G."/>
            <person name="Warner D."/>
        </authorList>
    </citation>
    <scope>NUCLEOTIDE SEQUENCE [LARGE SCALE GENOMIC DNA]</scope>
    <source>
        <strain evidence="3">180601</strain>
        <tissue evidence="3">Whole Body</tissue>
    </source>
</reference>
<accession>A0A6G0VRT6</accession>
<proteinExistence type="predicted"/>
<dbReference type="EMBL" id="VUJU01012993">
    <property type="protein sequence ID" value="KAF0706197.1"/>
    <property type="molecule type" value="Genomic_DNA"/>
</dbReference>
<keyword evidence="4" id="KW-1185">Reference proteome</keyword>
<feature type="non-terminal residue" evidence="3">
    <location>
        <position position="533"/>
    </location>
</feature>
<dbReference type="PANTHER" id="PTHR31511:SF12">
    <property type="entry name" value="RHO TERMINATION FACTOR N-TERMINAL DOMAIN-CONTAINING PROTEIN"/>
    <property type="match status" value="1"/>
</dbReference>
<dbReference type="PANTHER" id="PTHR31511">
    <property type="entry name" value="PROTEIN CBG23764"/>
    <property type="match status" value="1"/>
</dbReference>
<dbReference type="InterPro" id="IPR013087">
    <property type="entry name" value="Znf_C2H2_type"/>
</dbReference>
<keyword evidence="1" id="KW-0479">Metal-binding</keyword>
<keyword evidence="1" id="KW-0862">Zinc</keyword>
<comment type="caution">
    <text evidence="3">The sequence shown here is derived from an EMBL/GenBank/DDBJ whole genome shotgun (WGS) entry which is preliminary data.</text>
</comment>
<sequence length="533" mass="61103">MQKDGKDYPKDSKIQLIDNFPAFLFTRIEVKKHGKVLDEIENPGVLSTIKGVLCYSVDPNGPIINSGFLSKYKGGGRFNVLTEVSQLGLGFFKIPYPVFNGDIEINFTRNTDDDALLKKVVIGTEDGKISSIPNCHDKLPNDILQNPGFNFLYHHKYRDTIRRYDIRSCPSVFNAKRNLVAHQKTHTGIRFPCTICPSTFKYKHHLNRHYKNVHGFVKIPAHHGARKNVITPQIQIAPQIIVPDIPAGGSNMISDDDICMLAIDAYEMLDASTVMAEQDEYSSKGSSYTLQCIDGLLLDVYQYTPMSGSSYMPLPEFIERKKAIINPQNSNQQCFKWAILAKHVTGSNKQRIENYTMHEEKYNFSGLTFPKKLHQKTRYKASGVFYKRRFTSFEPLNINKYELNERIRFEEQKLICRTHKTILPRKPAHGSMLEFNSWKKNQRHPIVIYANFEALLRKSDEKCENNTKAIQKHEAMSYGFMVKANNDVPAELLEQFNIPTSPIIFRADEDNQNVGEHFVKSIVEIAENIEKLL</sequence>
<dbReference type="InterPro" id="IPR036236">
    <property type="entry name" value="Znf_C2H2_sf"/>
</dbReference>
<feature type="domain" description="C2H2-type" evidence="2">
    <location>
        <begin position="164"/>
        <end position="191"/>
    </location>
</feature>
<evidence type="ECO:0000313" key="3">
    <source>
        <dbReference type="EMBL" id="KAF0706197.1"/>
    </source>
</evidence>
<dbReference type="PROSITE" id="PS50157">
    <property type="entry name" value="ZINC_FINGER_C2H2_2"/>
    <property type="match status" value="2"/>
</dbReference>
<dbReference type="PROSITE" id="PS00028">
    <property type="entry name" value="ZINC_FINGER_C2H2_1"/>
    <property type="match status" value="1"/>
</dbReference>
<dbReference type="OrthoDB" id="6602337at2759"/>
<dbReference type="GO" id="GO:0008270">
    <property type="term" value="F:zinc ion binding"/>
    <property type="evidence" value="ECO:0007669"/>
    <property type="project" value="UniProtKB-KW"/>
</dbReference>
<organism evidence="3 4">
    <name type="scientific">Aphis craccivora</name>
    <name type="common">Cowpea aphid</name>
    <dbReference type="NCBI Taxonomy" id="307492"/>
    <lineage>
        <taxon>Eukaryota</taxon>
        <taxon>Metazoa</taxon>
        <taxon>Ecdysozoa</taxon>
        <taxon>Arthropoda</taxon>
        <taxon>Hexapoda</taxon>
        <taxon>Insecta</taxon>
        <taxon>Pterygota</taxon>
        <taxon>Neoptera</taxon>
        <taxon>Paraneoptera</taxon>
        <taxon>Hemiptera</taxon>
        <taxon>Sternorrhyncha</taxon>
        <taxon>Aphidomorpha</taxon>
        <taxon>Aphidoidea</taxon>
        <taxon>Aphididae</taxon>
        <taxon>Aphidini</taxon>
        <taxon>Aphis</taxon>
        <taxon>Aphis</taxon>
    </lineage>
</organism>
<evidence type="ECO:0000259" key="2">
    <source>
        <dbReference type="PROSITE" id="PS50157"/>
    </source>
</evidence>
<feature type="domain" description="C2H2-type" evidence="2">
    <location>
        <begin position="191"/>
        <end position="214"/>
    </location>
</feature>
<dbReference type="SUPFAM" id="SSF57667">
    <property type="entry name" value="beta-beta-alpha zinc fingers"/>
    <property type="match status" value="1"/>
</dbReference>
<evidence type="ECO:0000313" key="4">
    <source>
        <dbReference type="Proteomes" id="UP000478052"/>
    </source>
</evidence>
<dbReference type="SMART" id="SM00355">
    <property type="entry name" value="ZnF_C2H2"/>
    <property type="match status" value="2"/>
</dbReference>
<evidence type="ECO:0000256" key="1">
    <source>
        <dbReference type="PROSITE-ProRule" id="PRU00042"/>
    </source>
</evidence>
<protein>
    <recommendedName>
        <fullName evidence="2">C2H2-type domain-containing protein</fullName>
    </recommendedName>
</protein>